<dbReference type="EMBL" id="ML996085">
    <property type="protein sequence ID" value="KAF2153031.1"/>
    <property type="molecule type" value="Genomic_DNA"/>
</dbReference>
<feature type="compositionally biased region" description="Basic and acidic residues" evidence="1">
    <location>
        <begin position="553"/>
        <end position="563"/>
    </location>
</feature>
<feature type="compositionally biased region" description="Low complexity" evidence="1">
    <location>
        <begin position="108"/>
        <end position="129"/>
    </location>
</feature>
<feature type="compositionally biased region" description="Basic and acidic residues" evidence="1">
    <location>
        <begin position="451"/>
        <end position="471"/>
    </location>
</feature>
<keyword evidence="3" id="KW-1185">Reference proteome</keyword>
<evidence type="ECO:0000313" key="3">
    <source>
        <dbReference type="Proteomes" id="UP000799439"/>
    </source>
</evidence>
<feature type="compositionally biased region" description="Polar residues" evidence="1">
    <location>
        <begin position="80"/>
        <end position="93"/>
    </location>
</feature>
<dbReference type="AlphaFoldDB" id="A0A9P4J0N7"/>
<feature type="compositionally biased region" description="Polar residues" evidence="1">
    <location>
        <begin position="420"/>
        <end position="429"/>
    </location>
</feature>
<name>A0A9P4J0N7_9PEZI</name>
<evidence type="ECO:0000256" key="1">
    <source>
        <dbReference type="SAM" id="MobiDB-lite"/>
    </source>
</evidence>
<sequence>MSYYTAVRSQETYCLYQWPAAVGHRKCMAYSERDRTISHGMNEGCDGSTHRTRLTVFVASFVTGVVADTANFPEHPTRSLDCQKSPMSYSVGRTSVRKLEEPWRKNAGPLSDDPRPSSSGSSHASQPRPWRGSSHASSLHTWPRASPEAPSNSLPSPLPRESSGDSTSSSLSSPSHPLPQESQSTTPATSPSLSPPSPSTTLHPQPLGRKPSRLLTTAPQEGQVIMLGRSVNPQSVFQRHKNLDYYGNQPEGHPWIVLEIDGDFVLCAQCTSLDNKPWASRCQSWQWAKHYIPIGHNDHWDQKNWRLELESGSFNHNTWANLETPVIIEWRYCEPLSASKNNPVLHSKSVERLQREIAAWDQPAGQHQDPWKVRRWLRDNMPHLRVCKWATGPFGGDHQKWPRRPSHKTVDEKPHRWSRDSSGTSLTQKVNEHSSIEVDKWRKHVANVFSSKEESDNSSHIVDEVPRKEPCDTEGASLAKRPTDPSRTSPTTYFSGSAGVSSSEVVDEESRERPCVGPRDTGGVSPAIYSTDEFPSLLTKKSNDSGSDWPAKWVDKQPREAMDTSRPNTPGALLPKKRLRPLRKRVA</sequence>
<comment type="caution">
    <text evidence="2">The sequence shown here is derived from an EMBL/GenBank/DDBJ whole genome shotgun (WGS) entry which is preliminary data.</text>
</comment>
<organism evidence="2 3">
    <name type="scientific">Myriangium duriaei CBS 260.36</name>
    <dbReference type="NCBI Taxonomy" id="1168546"/>
    <lineage>
        <taxon>Eukaryota</taxon>
        <taxon>Fungi</taxon>
        <taxon>Dikarya</taxon>
        <taxon>Ascomycota</taxon>
        <taxon>Pezizomycotina</taxon>
        <taxon>Dothideomycetes</taxon>
        <taxon>Dothideomycetidae</taxon>
        <taxon>Myriangiales</taxon>
        <taxon>Myriangiaceae</taxon>
        <taxon>Myriangium</taxon>
    </lineage>
</organism>
<feature type="compositionally biased region" description="Basic and acidic residues" evidence="1">
    <location>
        <begin position="408"/>
        <end position="419"/>
    </location>
</feature>
<reference evidence="2" key="1">
    <citation type="journal article" date="2020" name="Stud. Mycol.">
        <title>101 Dothideomycetes genomes: a test case for predicting lifestyles and emergence of pathogens.</title>
        <authorList>
            <person name="Haridas S."/>
            <person name="Albert R."/>
            <person name="Binder M."/>
            <person name="Bloem J."/>
            <person name="Labutti K."/>
            <person name="Salamov A."/>
            <person name="Andreopoulos B."/>
            <person name="Baker S."/>
            <person name="Barry K."/>
            <person name="Bills G."/>
            <person name="Bluhm B."/>
            <person name="Cannon C."/>
            <person name="Castanera R."/>
            <person name="Culley D."/>
            <person name="Daum C."/>
            <person name="Ezra D."/>
            <person name="Gonzalez J."/>
            <person name="Henrissat B."/>
            <person name="Kuo A."/>
            <person name="Liang C."/>
            <person name="Lipzen A."/>
            <person name="Lutzoni F."/>
            <person name="Magnuson J."/>
            <person name="Mondo S."/>
            <person name="Nolan M."/>
            <person name="Ohm R."/>
            <person name="Pangilinan J."/>
            <person name="Park H.-J."/>
            <person name="Ramirez L."/>
            <person name="Alfaro M."/>
            <person name="Sun H."/>
            <person name="Tritt A."/>
            <person name="Yoshinaga Y."/>
            <person name="Zwiers L.-H."/>
            <person name="Turgeon B."/>
            <person name="Goodwin S."/>
            <person name="Spatafora J."/>
            <person name="Crous P."/>
            <person name="Grigoriev I."/>
        </authorList>
    </citation>
    <scope>NUCLEOTIDE SEQUENCE</scope>
    <source>
        <strain evidence="2">CBS 260.36</strain>
    </source>
</reference>
<feature type="compositionally biased region" description="Low complexity" evidence="1">
    <location>
        <begin position="485"/>
        <end position="504"/>
    </location>
</feature>
<feature type="compositionally biased region" description="Low complexity" evidence="1">
    <location>
        <begin position="159"/>
        <end position="192"/>
    </location>
</feature>
<protein>
    <submittedName>
        <fullName evidence="2">Uncharacterized protein</fullName>
    </submittedName>
</protein>
<dbReference type="Proteomes" id="UP000799439">
    <property type="component" value="Unassembled WGS sequence"/>
</dbReference>
<evidence type="ECO:0000313" key="2">
    <source>
        <dbReference type="EMBL" id="KAF2153031.1"/>
    </source>
</evidence>
<feature type="region of interest" description="Disordered" evidence="1">
    <location>
        <begin position="450"/>
        <end position="587"/>
    </location>
</feature>
<gene>
    <name evidence="2" type="ORF">K461DRAFT_267684</name>
</gene>
<feature type="compositionally biased region" description="Basic residues" evidence="1">
    <location>
        <begin position="575"/>
        <end position="587"/>
    </location>
</feature>
<accession>A0A9P4J0N7</accession>
<feature type="region of interest" description="Disordered" evidence="1">
    <location>
        <begin position="72"/>
        <end position="213"/>
    </location>
</feature>
<dbReference type="OrthoDB" id="3945686at2759"/>
<feature type="region of interest" description="Disordered" evidence="1">
    <location>
        <begin position="395"/>
        <end position="434"/>
    </location>
</feature>
<proteinExistence type="predicted"/>